<accession>A0ACC0X624</accession>
<name>A0ACC0X624_9ROSI</name>
<comment type="caution">
    <text evidence="1">The sequence shown here is derived from an EMBL/GenBank/DDBJ whole genome shotgun (WGS) entry which is preliminary data.</text>
</comment>
<proteinExistence type="predicted"/>
<reference evidence="2" key="1">
    <citation type="journal article" date="2023" name="G3 (Bethesda)">
        <title>Genome assembly and association tests identify interacting loci associated with vigor, precocity, and sex in interspecific pistachio rootstocks.</title>
        <authorList>
            <person name="Palmer W."/>
            <person name="Jacygrad E."/>
            <person name="Sagayaradj S."/>
            <person name="Cavanaugh K."/>
            <person name="Han R."/>
            <person name="Bertier L."/>
            <person name="Beede B."/>
            <person name="Kafkas S."/>
            <person name="Golino D."/>
            <person name="Preece J."/>
            <person name="Michelmore R."/>
        </authorList>
    </citation>
    <scope>NUCLEOTIDE SEQUENCE [LARGE SCALE GENOMIC DNA]</scope>
</reference>
<dbReference type="Proteomes" id="UP001163603">
    <property type="component" value="Chromosome 14"/>
</dbReference>
<organism evidence="1 2">
    <name type="scientific">Pistacia integerrima</name>
    <dbReference type="NCBI Taxonomy" id="434235"/>
    <lineage>
        <taxon>Eukaryota</taxon>
        <taxon>Viridiplantae</taxon>
        <taxon>Streptophyta</taxon>
        <taxon>Embryophyta</taxon>
        <taxon>Tracheophyta</taxon>
        <taxon>Spermatophyta</taxon>
        <taxon>Magnoliopsida</taxon>
        <taxon>eudicotyledons</taxon>
        <taxon>Gunneridae</taxon>
        <taxon>Pentapetalae</taxon>
        <taxon>rosids</taxon>
        <taxon>malvids</taxon>
        <taxon>Sapindales</taxon>
        <taxon>Anacardiaceae</taxon>
        <taxon>Pistacia</taxon>
    </lineage>
</organism>
<evidence type="ECO:0000313" key="2">
    <source>
        <dbReference type="Proteomes" id="UP001163603"/>
    </source>
</evidence>
<dbReference type="EMBL" id="CM047749">
    <property type="protein sequence ID" value="KAJ0010164.1"/>
    <property type="molecule type" value="Genomic_DNA"/>
</dbReference>
<sequence>MYKVCEINPAHARVGRFLIDVGQIIKHPPPNNRRRSRVAIANIFGETDSDVKFICGKAKSTLLPEENYSVIRPQMLLIGGLLVFFLYEMLYGRTPFRGKNRQKTFANILHKDLTFPSSILVKIYRLLSRLKLFSCYSGESVDIVYMLRILSPPSLDAPPELIEKDLKAKDVKWEDDGVLVNPKWDTDNEGEMEEVPSSCHVILNLK</sequence>
<protein>
    <submittedName>
        <fullName evidence="1">Uncharacterized protein</fullName>
    </submittedName>
</protein>
<evidence type="ECO:0000313" key="1">
    <source>
        <dbReference type="EMBL" id="KAJ0010164.1"/>
    </source>
</evidence>
<keyword evidence="2" id="KW-1185">Reference proteome</keyword>
<gene>
    <name evidence="1" type="ORF">Pint_33961</name>
</gene>